<name>A0AB74QV75_KLEPN</name>
<dbReference type="AlphaFoldDB" id="A0AB74QV75"/>
<proteinExistence type="predicted"/>
<protein>
    <submittedName>
        <fullName evidence="2">Uncharacterized protein</fullName>
    </submittedName>
</protein>
<accession>A0AB74QV75</accession>
<feature type="compositionally biased region" description="Basic and acidic residues" evidence="1">
    <location>
        <begin position="38"/>
        <end position="49"/>
    </location>
</feature>
<feature type="compositionally biased region" description="Acidic residues" evidence="1">
    <location>
        <begin position="50"/>
        <end position="64"/>
    </location>
</feature>
<evidence type="ECO:0000313" key="2">
    <source>
        <dbReference type="EMBL" id="VGD39181.1"/>
    </source>
</evidence>
<dbReference type="RefSeq" id="WP_065954086.1">
    <property type="nucleotide sequence ID" value="NZ_BGLF01000009.1"/>
</dbReference>
<evidence type="ECO:0000313" key="3">
    <source>
        <dbReference type="Proteomes" id="UP000294876"/>
    </source>
</evidence>
<dbReference type="Proteomes" id="UP000294876">
    <property type="component" value="Unassembled WGS sequence"/>
</dbReference>
<sequence>MAKISKTEQVDDLNAEGAAEDAVNINDLNAGGSVQMTHQHDEKDGKPSSDEDTAEEDGQEEAVEPEFVVLKGNCIRHDGEVYRENSRIPVTGKDAERLLAAGVIADVKALRQRALSAARGVKITTE</sequence>
<evidence type="ECO:0000256" key="1">
    <source>
        <dbReference type="SAM" id="MobiDB-lite"/>
    </source>
</evidence>
<reference evidence="2 3" key="1">
    <citation type="submission" date="2019-03" db="EMBL/GenBank/DDBJ databases">
        <authorList>
            <consortium name="Pathogen Informatics"/>
        </authorList>
    </citation>
    <scope>NUCLEOTIDE SEQUENCE [LARGE SCALE GENOMIC DNA]</scope>
    <source>
        <strain evidence="2 3">5012STDY7312589</strain>
    </source>
</reference>
<feature type="region of interest" description="Disordered" evidence="1">
    <location>
        <begin position="1"/>
        <end position="66"/>
    </location>
</feature>
<comment type="caution">
    <text evidence="2">The sequence shown here is derived from an EMBL/GenBank/DDBJ whole genome shotgun (WGS) entry which is preliminary data.</text>
</comment>
<dbReference type="EMBL" id="CAAGWG010000026">
    <property type="protein sequence ID" value="VGD39181.1"/>
    <property type="molecule type" value="Genomic_DNA"/>
</dbReference>
<gene>
    <name evidence="2" type="ORF">SAMEA104567804_04812</name>
</gene>
<organism evidence="2 3">
    <name type="scientific">Klebsiella pneumoniae</name>
    <dbReference type="NCBI Taxonomy" id="573"/>
    <lineage>
        <taxon>Bacteria</taxon>
        <taxon>Pseudomonadati</taxon>
        <taxon>Pseudomonadota</taxon>
        <taxon>Gammaproteobacteria</taxon>
        <taxon>Enterobacterales</taxon>
        <taxon>Enterobacteriaceae</taxon>
        <taxon>Klebsiella/Raoultella group</taxon>
        <taxon>Klebsiella</taxon>
        <taxon>Klebsiella pneumoniae complex</taxon>
    </lineage>
</organism>